<organism evidence="1 2">
    <name type="scientific">Magnetospirillum moscoviense</name>
    <dbReference type="NCBI Taxonomy" id="1437059"/>
    <lineage>
        <taxon>Bacteria</taxon>
        <taxon>Pseudomonadati</taxon>
        <taxon>Pseudomonadota</taxon>
        <taxon>Alphaproteobacteria</taxon>
        <taxon>Rhodospirillales</taxon>
        <taxon>Rhodospirillaceae</taxon>
        <taxon>Magnetospirillum</taxon>
    </lineage>
</organism>
<reference evidence="1 2" key="1">
    <citation type="submission" date="2016-04" db="EMBL/GenBank/DDBJ databases">
        <title>Draft genome sequence of freshwater magnetotactic bacteria Magnetospirillum marisnigri SP-1 and Magnetospirillum moscoviense BB-1.</title>
        <authorList>
            <person name="Koziaeva V."/>
            <person name="Dziuba M.V."/>
            <person name="Ivanov T.M."/>
            <person name="Kuznetsov B."/>
            <person name="Grouzdev D.S."/>
        </authorList>
    </citation>
    <scope>NUCLEOTIDE SEQUENCE [LARGE SCALE GENOMIC DNA]</scope>
    <source>
        <strain evidence="1 2">BB-1</strain>
    </source>
</reference>
<sequence>MLPIAKRIAAAQTGDGQDGLAEAQRDQRVLLARDLVASAYYRDALVIEELTQLAEALATDSPTNVGPEDFLLNMLMAMRNHAAGNLPVIPVQTDPAQAGSAGCTLDGALAAEVLAANGRVEAGMAKADPATMGAVQAQVKQLIDLGNIRKLHAVSLAMYGLHVSRVGVAKTDDDLRAANGSWEEAVAKLDDRGRFFVASLNMIQDRIAGPSIVEELLSKTDGTAK</sequence>
<evidence type="ECO:0000313" key="2">
    <source>
        <dbReference type="Proteomes" id="UP000078543"/>
    </source>
</evidence>
<dbReference type="Proteomes" id="UP000078543">
    <property type="component" value="Unassembled WGS sequence"/>
</dbReference>
<keyword evidence="2" id="KW-1185">Reference proteome</keyword>
<name>A0A178MR72_9PROT</name>
<evidence type="ECO:0000313" key="1">
    <source>
        <dbReference type="EMBL" id="OAN50547.1"/>
    </source>
</evidence>
<accession>A0A178MR72</accession>
<dbReference type="EMBL" id="LWQU01000138">
    <property type="protein sequence ID" value="OAN50547.1"/>
    <property type="molecule type" value="Genomic_DNA"/>
</dbReference>
<gene>
    <name evidence="1" type="ORF">A6A05_12300</name>
</gene>
<proteinExistence type="predicted"/>
<protein>
    <submittedName>
        <fullName evidence="1">Uncharacterized protein</fullName>
    </submittedName>
</protein>
<comment type="caution">
    <text evidence="1">The sequence shown here is derived from an EMBL/GenBank/DDBJ whole genome shotgun (WGS) entry which is preliminary data.</text>
</comment>
<dbReference type="AlphaFoldDB" id="A0A178MR72"/>